<dbReference type="EMBL" id="CAJJDN010000031">
    <property type="protein sequence ID" value="CAD8074084.1"/>
    <property type="molecule type" value="Genomic_DNA"/>
</dbReference>
<dbReference type="AlphaFoldDB" id="A0A8S1MFJ2"/>
<protein>
    <submittedName>
        <fullName evidence="1">Uncharacterized protein</fullName>
    </submittedName>
</protein>
<reference evidence="1" key="1">
    <citation type="submission" date="2021-01" db="EMBL/GenBank/DDBJ databases">
        <authorList>
            <consortium name="Genoscope - CEA"/>
            <person name="William W."/>
        </authorList>
    </citation>
    <scope>NUCLEOTIDE SEQUENCE</scope>
</reference>
<evidence type="ECO:0000313" key="2">
    <source>
        <dbReference type="Proteomes" id="UP000692954"/>
    </source>
</evidence>
<proteinExistence type="predicted"/>
<keyword evidence="2" id="KW-1185">Reference proteome</keyword>
<comment type="caution">
    <text evidence="1">The sequence shown here is derived from an EMBL/GenBank/DDBJ whole genome shotgun (WGS) entry which is preliminary data.</text>
</comment>
<dbReference type="Proteomes" id="UP000692954">
    <property type="component" value="Unassembled WGS sequence"/>
</dbReference>
<accession>A0A8S1MFJ2</accession>
<sequence>MKFFQKLVMKLFYYLKVMFLSRIQLDLLLQFIKQKEIKIEEQLDEQQQKQILIIDDIHYDIHVPYMMI</sequence>
<name>A0A8S1MFJ2_9CILI</name>
<organism evidence="1 2">
    <name type="scientific">Paramecium sonneborni</name>
    <dbReference type="NCBI Taxonomy" id="65129"/>
    <lineage>
        <taxon>Eukaryota</taxon>
        <taxon>Sar</taxon>
        <taxon>Alveolata</taxon>
        <taxon>Ciliophora</taxon>
        <taxon>Intramacronucleata</taxon>
        <taxon>Oligohymenophorea</taxon>
        <taxon>Peniculida</taxon>
        <taxon>Parameciidae</taxon>
        <taxon>Paramecium</taxon>
    </lineage>
</organism>
<gene>
    <name evidence="1" type="ORF">PSON_ATCC_30995.1.T0310307</name>
</gene>
<evidence type="ECO:0000313" key="1">
    <source>
        <dbReference type="EMBL" id="CAD8074084.1"/>
    </source>
</evidence>